<evidence type="ECO:0000256" key="7">
    <source>
        <dbReference type="ARBA" id="ARBA00022840"/>
    </source>
</evidence>
<keyword evidence="13" id="KW-1185">Reference proteome</keyword>
<keyword evidence="6 11" id="KW-0547">Nucleotide-binding</keyword>
<dbReference type="Gene3D" id="3.40.50.300">
    <property type="entry name" value="P-loop containing nucleotide triphosphate hydrolases"/>
    <property type="match status" value="1"/>
</dbReference>
<reference evidence="12 13" key="1">
    <citation type="journal article" date="2014" name="Genome Biol. Evol.">
        <title>The genome of the myxosporean Thelohanellus kitauei shows adaptations to nutrient acquisition within its fish host.</title>
        <authorList>
            <person name="Yang Y."/>
            <person name="Xiong J."/>
            <person name="Zhou Z."/>
            <person name="Huo F."/>
            <person name="Miao W."/>
            <person name="Ran C."/>
            <person name="Liu Y."/>
            <person name="Zhang J."/>
            <person name="Feng J."/>
            <person name="Wang M."/>
            <person name="Wang M."/>
            <person name="Wang L."/>
            <person name="Yao B."/>
        </authorList>
    </citation>
    <scope>NUCLEOTIDE SEQUENCE [LARGE SCALE GENOMIC DNA]</scope>
    <source>
        <strain evidence="12">Wuqing</strain>
    </source>
</reference>
<evidence type="ECO:0000256" key="6">
    <source>
        <dbReference type="ARBA" id="ARBA00022741"/>
    </source>
</evidence>
<keyword evidence="10 11" id="KW-0206">Cytoskeleton</keyword>
<keyword evidence="3 11" id="KW-0813">Transport</keyword>
<dbReference type="OrthoDB" id="27603at2759"/>
<dbReference type="Pfam" id="PF05783">
    <property type="entry name" value="DLIC"/>
    <property type="match status" value="2"/>
</dbReference>
<evidence type="ECO:0000256" key="3">
    <source>
        <dbReference type="ARBA" id="ARBA00022448"/>
    </source>
</evidence>
<dbReference type="PANTHER" id="PTHR12688">
    <property type="entry name" value="DYNEIN LIGHT INTERMEDIATE CHAIN"/>
    <property type="match status" value="1"/>
</dbReference>
<dbReference type="AlphaFoldDB" id="A0A0C2MC61"/>
<name>A0A0C2MC61_THEKT</name>
<evidence type="ECO:0000256" key="10">
    <source>
        <dbReference type="ARBA" id="ARBA00023212"/>
    </source>
</evidence>
<keyword evidence="9 11" id="KW-0505">Motor protein</keyword>
<dbReference type="PANTHER" id="PTHR12688:SF0">
    <property type="entry name" value="DYNEIN LIGHT INTERMEDIATE CHAIN"/>
    <property type="match status" value="1"/>
</dbReference>
<accession>A0A0C2MC61</accession>
<dbReference type="GO" id="GO:0005524">
    <property type="term" value="F:ATP binding"/>
    <property type="evidence" value="ECO:0007669"/>
    <property type="project" value="UniProtKB-KW"/>
</dbReference>
<keyword evidence="7 11" id="KW-0067">ATP-binding</keyword>
<dbReference type="InterPro" id="IPR008467">
    <property type="entry name" value="Dynein1_light_intermed_chain"/>
</dbReference>
<sequence length="364" mass="41759">MPHLQSSLSIDAGWKKYFVNDSSMDDETVHSAFNVLVVGQPKSGKTTLLNFLKNEKSDAKQASFFEFWAVKLDSGDVDAVNFWFMDSVPQLESLIEIAIPCEAAKTRRFLVVLLVSLSKPYEIIDFIDYWSQLIRKRINYTITQSLPNSDSLIIENVDFPLLILVNQCDTLEYVFQSCPKPISTYLAFQIQLRRWSLPYKAAIVFTSLKTGENLELFKSYLFFLAYGSSFAGMPHEESAKWLFLPIGEDSHEKINEQVRNIKDLDICVPIKTYFDKNLQDEEVISNFPTPKLKYTLTPEERIKSLIKEGIDLIENNRLENSDNLNNPNIVNTQIINNILSEISSCHDPPFERLLSCIDDRINLS</sequence>
<evidence type="ECO:0000256" key="2">
    <source>
        <dbReference type="ARBA" id="ARBA00006831"/>
    </source>
</evidence>
<comment type="subunit">
    <text evidence="11">Homodimer. The cytoplasmic dynein 1 complex consists of two catalytic heavy chains (HCs) and a number of non-catalytic subunits presented by intermediate chains (ICs).</text>
</comment>
<dbReference type="CDD" id="cd00882">
    <property type="entry name" value="Ras_like_GTPase"/>
    <property type="match status" value="1"/>
</dbReference>
<gene>
    <name evidence="12" type="ORF">RF11_13083</name>
</gene>
<dbReference type="EMBL" id="JWZT01004193">
    <property type="protein sequence ID" value="KII64586.1"/>
    <property type="molecule type" value="Genomic_DNA"/>
</dbReference>
<evidence type="ECO:0000256" key="4">
    <source>
        <dbReference type="ARBA" id="ARBA00022490"/>
    </source>
</evidence>
<evidence type="ECO:0000256" key="9">
    <source>
        <dbReference type="ARBA" id="ARBA00023175"/>
    </source>
</evidence>
<comment type="subcellular location">
    <subcellularLocation>
        <location evidence="1 11">Cytoplasm</location>
        <location evidence="1 11">Cytoskeleton</location>
    </subcellularLocation>
</comment>
<comment type="caution">
    <text evidence="12">The sequence shown here is derived from an EMBL/GenBank/DDBJ whole genome shotgun (WGS) entry which is preliminary data.</text>
</comment>
<dbReference type="Proteomes" id="UP000031668">
    <property type="component" value="Unassembled WGS sequence"/>
</dbReference>
<dbReference type="InterPro" id="IPR022780">
    <property type="entry name" value="Dynein_light_int_chain"/>
</dbReference>
<protein>
    <recommendedName>
        <fullName evidence="11">Dynein light intermediate chain</fullName>
    </recommendedName>
</protein>
<comment type="function">
    <text evidence="11">Acts as one of several non-catalytic accessory components of the cytoplasmic dynein 1 complex that are thought to be involved in linking dynein to cargos and to adapter proteins that regulate dynein function. Cytoplasmic dynein 1 acts as a motor for the intracellular retrograde motility of vesicles and organelles along microtubules. May play a role in binding dynein to membranous organelles or chromosomes.</text>
</comment>
<dbReference type="GO" id="GO:0005868">
    <property type="term" value="C:cytoplasmic dynein complex"/>
    <property type="evidence" value="ECO:0007669"/>
    <property type="project" value="UniProtKB-UniRule"/>
</dbReference>
<dbReference type="GO" id="GO:0005874">
    <property type="term" value="C:microtubule"/>
    <property type="evidence" value="ECO:0007669"/>
    <property type="project" value="UniProtKB-KW"/>
</dbReference>
<evidence type="ECO:0000313" key="13">
    <source>
        <dbReference type="Proteomes" id="UP000031668"/>
    </source>
</evidence>
<dbReference type="GO" id="GO:0007018">
    <property type="term" value="P:microtubule-based movement"/>
    <property type="evidence" value="ECO:0007669"/>
    <property type="project" value="InterPro"/>
</dbReference>
<dbReference type="SUPFAM" id="SSF52540">
    <property type="entry name" value="P-loop containing nucleoside triphosphate hydrolases"/>
    <property type="match status" value="1"/>
</dbReference>
<proteinExistence type="inferred from homology"/>
<evidence type="ECO:0000256" key="5">
    <source>
        <dbReference type="ARBA" id="ARBA00022701"/>
    </source>
</evidence>
<dbReference type="GO" id="GO:0005813">
    <property type="term" value="C:centrosome"/>
    <property type="evidence" value="ECO:0007669"/>
    <property type="project" value="TreeGrafter"/>
</dbReference>
<comment type="similarity">
    <text evidence="2 11">Belongs to the dynein light intermediate chain family.</text>
</comment>
<keyword evidence="5 11" id="KW-0493">Microtubule</keyword>
<dbReference type="GO" id="GO:0045504">
    <property type="term" value="F:dynein heavy chain binding"/>
    <property type="evidence" value="ECO:0007669"/>
    <property type="project" value="TreeGrafter"/>
</dbReference>
<dbReference type="InterPro" id="IPR027417">
    <property type="entry name" value="P-loop_NTPase"/>
</dbReference>
<evidence type="ECO:0000313" key="12">
    <source>
        <dbReference type="EMBL" id="KII64586.1"/>
    </source>
</evidence>
<keyword evidence="8 11" id="KW-0243">Dynein</keyword>
<keyword evidence="4 11" id="KW-0963">Cytoplasm</keyword>
<evidence type="ECO:0000256" key="1">
    <source>
        <dbReference type="ARBA" id="ARBA00004245"/>
    </source>
</evidence>
<evidence type="ECO:0000256" key="8">
    <source>
        <dbReference type="ARBA" id="ARBA00023017"/>
    </source>
</evidence>
<organism evidence="12 13">
    <name type="scientific">Thelohanellus kitauei</name>
    <name type="common">Myxosporean</name>
    <dbReference type="NCBI Taxonomy" id="669202"/>
    <lineage>
        <taxon>Eukaryota</taxon>
        <taxon>Metazoa</taxon>
        <taxon>Cnidaria</taxon>
        <taxon>Myxozoa</taxon>
        <taxon>Myxosporea</taxon>
        <taxon>Bivalvulida</taxon>
        <taxon>Platysporina</taxon>
        <taxon>Myxobolidae</taxon>
        <taxon>Thelohanellus</taxon>
    </lineage>
</organism>
<evidence type="ECO:0000256" key="11">
    <source>
        <dbReference type="RuleBase" id="RU366047"/>
    </source>
</evidence>
<dbReference type="GO" id="GO:0000226">
    <property type="term" value="P:microtubule cytoskeleton organization"/>
    <property type="evidence" value="ECO:0007669"/>
    <property type="project" value="TreeGrafter"/>
</dbReference>